<accession>A0A194SBH8</accession>
<evidence type="ECO:0000313" key="3">
    <source>
        <dbReference type="Proteomes" id="UP000053890"/>
    </source>
</evidence>
<feature type="region of interest" description="Disordered" evidence="1">
    <location>
        <begin position="1"/>
        <end position="518"/>
    </location>
</feature>
<feature type="compositionally biased region" description="Low complexity" evidence="1">
    <location>
        <begin position="892"/>
        <end position="903"/>
    </location>
</feature>
<feature type="compositionally biased region" description="Basic residues" evidence="1">
    <location>
        <begin position="1139"/>
        <end position="1153"/>
    </location>
</feature>
<evidence type="ECO:0000256" key="1">
    <source>
        <dbReference type="SAM" id="MobiDB-lite"/>
    </source>
</evidence>
<dbReference type="OMA" id="SWRQWAD"/>
<feature type="compositionally biased region" description="Basic and acidic residues" evidence="1">
    <location>
        <begin position="507"/>
        <end position="518"/>
    </location>
</feature>
<feature type="region of interest" description="Disordered" evidence="1">
    <location>
        <begin position="787"/>
        <end position="1229"/>
    </location>
</feature>
<feature type="compositionally biased region" description="Polar residues" evidence="1">
    <location>
        <begin position="381"/>
        <end position="395"/>
    </location>
</feature>
<feature type="compositionally biased region" description="Low complexity" evidence="1">
    <location>
        <begin position="54"/>
        <end position="75"/>
    </location>
</feature>
<feature type="compositionally biased region" description="Acidic residues" evidence="1">
    <location>
        <begin position="78"/>
        <end position="87"/>
    </location>
</feature>
<feature type="compositionally biased region" description="Basic and acidic residues" evidence="1">
    <location>
        <begin position="425"/>
        <end position="435"/>
    </location>
</feature>
<feature type="compositionally biased region" description="Polar residues" evidence="1">
    <location>
        <begin position="981"/>
        <end position="996"/>
    </location>
</feature>
<feature type="compositionally biased region" description="Basic residues" evidence="1">
    <location>
        <begin position="480"/>
        <end position="491"/>
    </location>
</feature>
<feature type="compositionally biased region" description="Low complexity" evidence="1">
    <location>
        <begin position="236"/>
        <end position="256"/>
    </location>
</feature>
<dbReference type="Proteomes" id="UP000053890">
    <property type="component" value="Unassembled WGS sequence"/>
</dbReference>
<dbReference type="OrthoDB" id="2537877at2759"/>
<organism evidence="2 3">
    <name type="scientific">Rhodotorula graminis (strain WP1)</name>
    <dbReference type="NCBI Taxonomy" id="578459"/>
    <lineage>
        <taxon>Eukaryota</taxon>
        <taxon>Fungi</taxon>
        <taxon>Dikarya</taxon>
        <taxon>Basidiomycota</taxon>
        <taxon>Pucciniomycotina</taxon>
        <taxon>Microbotryomycetes</taxon>
        <taxon>Sporidiobolales</taxon>
        <taxon>Sporidiobolaceae</taxon>
        <taxon>Rhodotorula</taxon>
    </lineage>
</organism>
<dbReference type="RefSeq" id="XP_018274132.1">
    <property type="nucleotide sequence ID" value="XM_018415399.1"/>
</dbReference>
<gene>
    <name evidence="2" type="ORF">RHOBADRAFT_50596</name>
</gene>
<dbReference type="GeneID" id="28975847"/>
<evidence type="ECO:0000313" key="2">
    <source>
        <dbReference type="EMBL" id="KPV78083.1"/>
    </source>
</evidence>
<feature type="compositionally biased region" description="Low complexity" evidence="1">
    <location>
        <begin position="1010"/>
        <end position="1031"/>
    </location>
</feature>
<feature type="compositionally biased region" description="Polar residues" evidence="1">
    <location>
        <begin position="921"/>
        <end position="931"/>
    </location>
</feature>
<proteinExistence type="predicted"/>
<feature type="compositionally biased region" description="Low complexity" evidence="1">
    <location>
        <begin position="1089"/>
        <end position="1109"/>
    </location>
</feature>
<keyword evidence="3" id="KW-1185">Reference proteome</keyword>
<dbReference type="STRING" id="578459.A0A194SBH8"/>
<sequence>MPPSRRPSVGADAAASPRDASPAGSAASRSRGARAPASRAARGGRARGRGRGRGASSSSSSSASAQARGAGAGRDAGSEGDADDDDAGYSRSPSSSAGGLPRALSPELGVPPVAPAFQRPARDLPRSSSLSLLSDDRSPSPTTPAPARPSSLAPDGPSTAADNGDDTFVASPMSTSTARAANTPARPSGARKASSGAPRAASTRAVDDSLSELDSSDDDKRAVVVARADSSDDEPLASTSTLPSSAPHAAAASAARAHSESQTPGPATSAPKRRGRPPGSKNKLPKAPVPRGQRAAGKADPPYRAPSGSEGTASPGAASARQRATRANVTLPPGYIEGVTSSRWPRAGGRKKRDGPDDEEDEEDREGEGDEPLEAKVEDVTGTTTPIESRASSVNALVDAHGDAAAAADDAVEAEEIKPSLPVPVDRKGKGRAVDGEDDDDVSMNGGEGTLGVSAPMSRETSVDERSVTPAIAATPTRGGKGKSKGKRGKKAQAVPEPVERAKRRKLDIPDKEAEARHAAREEARLKFLDQLDGELDQVEDRSHPLLDLAYRRLQEEKGERLERLRRYQEEREKELGVLLEKRIQASWRQWADNKDALRMKLYLENHASLKELVAEEKVFPFFRDHPLFVNNHDLPPTNYYRGPQRDPAFQPREILHAGHYVEPPPLNPALKHEAWQLAPEEIEADLALFYDIEDEPFYAPPPPAAVPPASAVFPYPHPHPPYYYNPLAAAPPGAPPYLGQAGYASAVPAPGAPYGLPAYYVPPPTGAPLSTSAAALPHPYAPSAYSYDPPTASTPAAPPAPATAPSREPAAPPPGPAALAPPVQPKVSPTLHKASTSTPALPVHAKPATAVNGGSARSPPLPPMQMQRPPSHGSSAPGAPNGQARSHEPHVQQQQHAAAPAPRSTQASQPHPHPYARQAESFQHSPSPYGQPQPHAQQQQPRQHTHHSHPPTFPSPQPPSPSRPREQRPQPPSYPGAPQTAAQRFSPSFGVQTKAPSAMGVGSKSPSLGHVGAPPHAHGPPQQQQQQQAPTSASLVPQRGTLFPSMPTPAPPTHPAHSPNGLAPPTLPSLSRKSTPSASSPPRPRPPSAASSSSQQQQQQQGGQSSAPVVERVLAPFWAAGSPPNGVGGTSRGLPPHQHQHHQHQHQHHGHSHSQQQVGPATGLPLPSWLKPLAQQVKLPHEVRREEEARAAKAAQAQAQGAVSGGGGGGAGAQAGAAGGQGRPAWAS</sequence>
<dbReference type="AlphaFoldDB" id="A0A194SBH8"/>
<name>A0A194SBH8_RHOGW</name>
<feature type="compositionally biased region" description="Low complexity" evidence="1">
    <location>
        <begin position="933"/>
        <end position="943"/>
    </location>
</feature>
<feature type="compositionally biased region" description="Low complexity" evidence="1">
    <location>
        <begin position="396"/>
        <end position="409"/>
    </location>
</feature>
<feature type="compositionally biased region" description="Low complexity" evidence="1">
    <location>
        <begin position="10"/>
        <end position="41"/>
    </location>
</feature>
<feature type="compositionally biased region" description="Basic residues" evidence="1">
    <location>
        <begin position="42"/>
        <end position="52"/>
    </location>
</feature>
<feature type="compositionally biased region" description="Low complexity" evidence="1">
    <location>
        <begin position="1193"/>
        <end position="1203"/>
    </location>
</feature>
<feature type="compositionally biased region" description="Basic and acidic residues" evidence="1">
    <location>
        <begin position="1180"/>
        <end position="1192"/>
    </location>
</feature>
<feature type="compositionally biased region" description="Low complexity" evidence="1">
    <location>
        <begin position="787"/>
        <end position="796"/>
    </location>
</feature>
<feature type="compositionally biased region" description="Acidic residues" evidence="1">
    <location>
        <begin position="356"/>
        <end position="372"/>
    </location>
</feature>
<protein>
    <submittedName>
        <fullName evidence="2">Uncharacterized protein</fullName>
    </submittedName>
</protein>
<reference evidence="2 3" key="1">
    <citation type="journal article" date="2015" name="Front. Microbiol.">
        <title>Genome sequence of the plant growth promoting endophytic yeast Rhodotorula graminis WP1.</title>
        <authorList>
            <person name="Firrincieli A."/>
            <person name="Otillar R."/>
            <person name="Salamov A."/>
            <person name="Schmutz J."/>
            <person name="Khan Z."/>
            <person name="Redman R.S."/>
            <person name="Fleck N.D."/>
            <person name="Lindquist E."/>
            <person name="Grigoriev I.V."/>
            <person name="Doty S.L."/>
        </authorList>
    </citation>
    <scope>NUCLEOTIDE SEQUENCE [LARGE SCALE GENOMIC DNA]</scope>
    <source>
        <strain evidence="2 3">WP1</strain>
    </source>
</reference>
<feature type="compositionally biased region" description="Gly residues" evidence="1">
    <location>
        <begin position="1204"/>
        <end position="1223"/>
    </location>
</feature>
<dbReference type="EMBL" id="KQ474073">
    <property type="protein sequence ID" value="KPV78083.1"/>
    <property type="molecule type" value="Genomic_DNA"/>
</dbReference>
<feature type="compositionally biased region" description="Pro residues" evidence="1">
    <location>
        <begin position="952"/>
        <end position="963"/>
    </location>
</feature>
<feature type="compositionally biased region" description="Low complexity" evidence="1">
    <location>
        <begin position="865"/>
        <end position="881"/>
    </location>
</feature>